<evidence type="ECO:0000259" key="5">
    <source>
        <dbReference type="PROSITE" id="PS50975"/>
    </source>
</evidence>
<keyword evidence="2 4" id="KW-0547">Nucleotide-binding</keyword>
<dbReference type="GO" id="GO:0046872">
    <property type="term" value="F:metal ion binding"/>
    <property type="evidence" value="ECO:0007669"/>
    <property type="project" value="InterPro"/>
</dbReference>
<dbReference type="PANTHER" id="PTHR43585">
    <property type="entry name" value="FUMIPYRROLE BIOSYNTHESIS PROTEIN C"/>
    <property type="match status" value="1"/>
</dbReference>
<evidence type="ECO:0000313" key="7">
    <source>
        <dbReference type="Proteomes" id="UP000194948"/>
    </source>
</evidence>
<keyword evidence="1" id="KW-0436">Ligase</keyword>
<keyword evidence="3 4" id="KW-0067">ATP-binding</keyword>
<evidence type="ECO:0000256" key="4">
    <source>
        <dbReference type="PROSITE-ProRule" id="PRU00409"/>
    </source>
</evidence>
<organism evidence="6 7">
    <name type="scientific">Candidatus Enterococcus palustris</name>
    <dbReference type="NCBI Taxonomy" id="1834189"/>
    <lineage>
        <taxon>Bacteria</taxon>
        <taxon>Bacillati</taxon>
        <taxon>Bacillota</taxon>
        <taxon>Bacilli</taxon>
        <taxon>Lactobacillales</taxon>
        <taxon>Enterococcaceae</taxon>
        <taxon>Enterococcus</taxon>
    </lineage>
</organism>
<name>A0AAQ3Y6P0_9ENTE</name>
<protein>
    <recommendedName>
        <fullName evidence="5">ATP-grasp domain-containing protein</fullName>
    </recommendedName>
</protein>
<dbReference type="GO" id="GO:0005524">
    <property type="term" value="F:ATP binding"/>
    <property type="evidence" value="ECO:0007669"/>
    <property type="project" value="UniProtKB-UniRule"/>
</dbReference>
<dbReference type="InterPro" id="IPR011761">
    <property type="entry name" value="ATP-grasp"/>
</dbReference>
<dbReference type="Proteomes" id="UP000194948">
    <property type="component" value="Chromosome"/>
</dbReference>
<evidence type="ECO:0000256" key="3">
    <source>
        <dbReference type="ARBA" id="ARBA00022840"/>
    </source>
</evidence>
<dbReference type="Gene3D" id="3.40.50.20">
    <property type="match status" value="1"/>
</dbReference>
<gene>
    <name evidence="6" type="ORF">A5821_000277</name>
</gene>
<sequence length="420" mass="47290">MEQAIVYLSDIPISNRSGTRWVQKLNDYNYKKLLISSVEEFDDQVGNYFDSCIRVKDILDFENLSEIIADVKSKYEIVALYAPKENLIEIGGDLRSKFGIPGIQKNQALAVRDKWIMKEMLHQRELNTSKNAIAVSENEAILFAKKVGFPIVAKPLNGFATLNTQKLLSNKDISEYFSNLVIENELLLAISDNRILLESFIDGEEYHCDCVVQNGQVVFSSVSKYLYNCMDIATKGSPPASIIFPKAESEKNVATRKISELNEKVISALGINNTVTHGEYFVTKDGNVYFGEIGARIGGADVMPPIIKNTFNVDMFEAMIDVELQKFVSPKQSKDIFTGMICLPQKSGEIAALATLKDFKDIDGIITFEVQRSIGDRLLDVKDTMTRSGFAIIEDVNYDSLREKLLTVYHRFFDLMVVEE</sequence>
<accession>A0AAQ3Y6P0</accession>
<dbReference type="InterPro" id="IPR052032">
    <property type="entry name" value="ATP-dep_AA_Ligase"/>
</dbReference>
<dbReference type="EMBL" id="CP147244">
    <property type="protein sequence ID" value="WYJ99200.1"/>
    <property type="molecule type" value="Genomic_DNA"/>
</dbReference>
<evidence type="ECO:0000256" key="2">
    <source>
        <dbReference type="ARBA" id="ARBA00022741"/>
    </source>
</evidence>
<dbReference type="RefSeq" id="WP_086312688.1">
    <property type="nucleotide sequence ID" value="NZ_CP147244.1"/>
</dbReference>
<dbReference type="PANTHER" id="PTHR43585:SF2">
    <property type="entry name" value="ATP-GRASP ENZYME FSQD"/>
    <property type="match status" value="1"/>
</dbReference>
<evidence type="ECO:0000313" key="6">
    <source>
        <dbReference type="EMBL" id="WYJ99200.1"/>
    </source>
</evidence>
<dbReference type="AlphaFoldDB" id="A0AAQ3Y6P0"/>
<reference evidence="6" key="1">
    <citation type="submission" date="2017-05" db="EMBL/GenBank/DDBJ databases">
        <authorList>
            <consortium name="The Broad Institute Genomics Platform"/>
            <consortium name="The Broad Institute Genomic Center for Infectious Diseases"/>
            <person name="Earl A."/>
            <person name="Manson A."/>
            <person name="Schwartman J."/>
            <person name="Gilmore M."/>
            <person name="Abouelleil A."/>
            <person name="Cao P."/>
            <person name="Chapman S."/>
            <person name="Cusick C."/>
            <person name="Shea T."/>
            <person name="Young S."/>
            <person name="Neafsey D."/>
            <person name="Nusbaum C."/>
            <person name="Birren B."/>
        </authorList>
    </citation>
    <scope>NUCLEOTIDE SEQUENCE</scope>
    <source>
        <strain evidence="6">7F3_DIV0205</strain>
    </source>
</reference>
<feature type="domain" description="ATP-grasp" evidence="5">
    <location>
        <begin position="118"/>
        <end position="324"/>
    </location>
</feature>
<proteinExistence type="predicted"/>
<dbReference type="GO" id="GO:0016874">
    <property type="term" value="F:ligase activity"/>
    <property type="evidence" value="ECO:0007669"/>
    <property type="project" value="UniProtKB-KW"/>
</dbReference>
<reference evidence="6" key="2">
    <citation type="submission" date="2024-03" db="EMBL/GenBank/DDBJ databases">
        <title>The Genome Sequence of Enterococcus sp. DIV0205d.</title>
        <authorList>
            <consortium name="The Broad Institute Genomics Platform"/>
            <consortium name="The Broad Institute Microbial Omics Core"/>
            <consortium name="The Broad Institute Genomic Center for Infectious Diseases"/>
            <person name="Earl A."/>
            <person name="Manson A."/>
            <person name="Gilmore M."/>
            <person name="Schwartman J."/>
            <person name="Shea T."/>
            <person name="Abouelleil A."/>
            <person name="Cao P."/>
            <person name="Chapman S."/>
            <person name="Cusick C."/>
            <person name="Young S."/>
            <person name="Neafsey D."/>
            <person name="Nusbaum C."/>
            <person name="Birren B."/>
        </authorList>
    </citation>
    <scope>NUCLEOTIDE SEQUENCE</scope>
    <source>
        <strain evidence="6">7F3_DIV0205</strain>
    </source>
</reference>
<keyword evidence="7" id="KW-1185">Reference proteome</keyword>
<dbReference type="PROSITE" id="PS50975">
    <property type="entry name" value="ATP_GRASP"/>
    <property type="match status" value="1"/>
</dbReference>
<evidence type="ECO:0000256" key="1">
    <source>
        <dbReference type="ARBA" id="ARBA00022598"/>
    </source>
</evidence>
<dbReference type="SUPFAM" id="SSF56059">
    <property type="entry name" value="Glutathione synthetase ATP-binding domain-like"/>
    <property type="match status" value="1"/>
</dbReference>
<dbReference type="Gene3D" id="3.30.470.20">
    <property type="entry name" value="ATP-grasp fold, B domain"/>
    <property type="match status" value="1"/>
</dbReference>
<dbReference type="Pfam" id="PF13535">
    <property type="entry name" value="ATP-grasp_4"/>
    <property type="match status" value="1"/>
</dbReference>